<proteinExistence type="predicted"/>
<dbReference type="EMBL" id="JAXIOK010000004">
    <property type="protein sequence ID" value="KAK4772930.1"/>
    <property type="molecule type" value="Genomic_DNA"/>
</dbReference>
<name>A0AAN7KZT2_9MYRT</name>
<comment type="caution">
    <text evidence="2">The sequence shown here is derived from an EMBL/GenBank/DDBJ whole genome shotgun (WGS) entry which is preliminary data.</text>
</comment>
<accession>A0AAN7KZT2</accession>
<evidence type="ECO:0000313" key="2">
    <source>
        <dbReference type="EMBL" id="KAK4772930.1"/>
    </source>
</evidence>
<evidence type="ECO:0000256" key="1">
    <source>
        <dbReference type="SAM" id="MobiDB-lite"/>
    </source>
</evidence>
<evidence type="ECO:0000313" key="3">
    <source>
        <dbReference type="Proteomes" id="UP001345219"/>
    </source>
</evidence>
<gene>
    <name evidence="2" type="ORF">SAY87_027949</name>
</gene>
<sequence>MRGLEGRREDPSLLADAVGELHRWCGKILRHRFSNSAPGTIFSQSTAKEREKQSSDELLFQKGIFGILLRLKARGRERPNTPKQNSPRLRNGDSMFSSDSAAVKKSSSYEEPLC</sequence>
<dbReference type="Proteomes" id="UP001345219">
    <property type="component" value="Chromosome 22"/>
</dbReference>
<feature type="compositionally biased region" description="Low complexity" evidence="1">
    <location>
        <begin position="97"/>
        <end position="106"/>
    </location>
</feature>
<dbReference type="AlphaFoldDB" id="A0AAN7KZT2"/>
<feature type="region of interest" description="Disordered" evidence="1">
    <location>
        <begin position="75"/>
        <end position="114"/>
    </location>
</feature>
<protein>
    <submittedName>
        <fullName evidence="2">Uncharacterized protein</fullName>
    </submittedName>
</protein>
<organism evidence="2 3">
    <name type="scientific">Trapa incisa</name>
    <dbReference type="NCBI Taxonomy" id="236973"/>
    <lineage>
        <taxon>Eukaryota</taxon>
        <taxon>Viridiplantae</taxon>
        <taxon>Streptophyta</taxon>
        <taxon>Embryophyta</taxon>
        <taxon>Tracheophyta</taxon>
        <taxon>Spermatophyta</taxon>
        <taxon>Magnoliopsida</taxon>
        <taxon>eudicotyledons</taxon>
        <taxon>Gunneridae</taxon>
        <taxon>Pentapetalae</taxon>
        <taxon>rosids</taxon>
        <taxon>malvids</taxon>
        <taxon>Myrtales</taxon>
        <taxon>Lythraceae</taxon>
        <taxon>Trapa</taxon>
    </lineage>
</organism>
<keyword evidence="3" id="KW-1185">Reference proteome</keyword>
<reference evidence="2 3" key="1">
    <citation type="journal article" date="2023" name="Hortic Res">
        <title>Pangenome of water caltrop reveals structural variations and asymmetric subgenome divergence after allopolyploidization.</title>
        <authorList>
            <person name="Zhang X."/>
            <person name="Chen Y."/>
            <person name="Wang L."/>
            <person name="Yuan Y."/>
            <person name="Fang M."/>
            <person name="Shi L."/>
            <person name="Lu R."/>
            <person name="Comes H.P."/>
            <person name="Ma Y."/>
            <person name="Chen Y."/>
            <person name="Huang G."/>
            <person name="Zhou Y."/>
            <person name="Zheng Z."/>
            <person name="Qiu Y."/>
        </authorList>
    </citation>
    <scope>NUCLEOTIDE SEQUENCE [LARGE SCALE GENOMIC DNA]</scope>
    <source>
        <tissue evidence="2">Roots</tissue>
    </source>
</reference>